<feature type="transmembrane region" description="Helical" evidence="1">
    <location>
        <begin position="70"/>
        <end position="91"/>
    </location>
</feature>
<keyword evidence="1" id="KW-0472">Membrane</keyword>
<protein>
    <submittedName>
        <fullName evidence="2">Predicted arabinose efflux permease, MFS family</fullName>
    </submittedName>
</protein>
<dbReference type="RefSeq" id="WP_157695164.1">
    <property type="nucleotide sequence ID" value="NZ_LT629710.1"/>
</dbReference>
<proteinExistence type="predicted"/>
<feature type="transmembrane region" description="Helical" evidence="1">
    <location>
        <begin position="362"/>
        <end position="384"/>
    </location>
</feature>
<accession>A0A1H0J8S6</accession>
<feature type="transmembrane region" description="Helical" evidence="1">
    <location>
        <begin position="305"/>
        <end position="323"/>
    </location>
</feature>
<dbReference type="STRING" id="1090615.SAMN04515671_0817"/>
<feature type="transmembrane region" description="Helical" evidence="1">
    <location>
        <begin position="329"/>
        <end position="350"/>
    </location>
</feature>
<feature type="transmembrane region" description="Helical" evidence="1">
    <location>
        <begin position="236"/>
        <end position="257"/>
    </location>
</feature>
<feature type="transmembrane region" description="Helical" evidence="1">
    <location>
        <begin position="41"/>
        <end position="64"/>
    </location>
</feature>
<keyword evidence="1" id="KW-1133">Transmembrane helix</keyword>
<dbReference type="PANTHER" id="PTHR23542">
    <property type="match status" value="1"/>
</dbReference>
<organism evidence="2 3">
    <name type="scientific">Nakamurella panacisegetis</name>
    <dbReference type="NCBI Taxonomy" id="1090615"/>
    <lineage>
        <taxon>Bacteria</taxon>
        <taxon>Bacillati</taxon>
        <taxon>Actinomycetota</taxon>
        <taxon>Actinomycetes</taxon>
        <taxon>Nakamurellales</taxon>
        <taxon>Nakamurellaceae</taxon>
        <taxon>Nakamurella</taxon>
    </lineage>
</organism>
<dbReference type="Proteomes" id="UP000198741">
    <property type="component" value="Chromosome I"/>
</dbReference>
<dbReference type="GO" id="GO:0022857">
    <property type="term" value="F:transmembrane transporter activity"/>
    <property type="evidence" value="ECO:0007669"/>
    <property type="project" value="InterPro"/>
</dbReference>
<keyword evidence="3" id="KW-1185">Reference proteome</keyword>
<reference evidence="2 3" key="1">
    <citation type="submission" date="2016-10" db="EMBL/GenBank/DDBJ databases">
        <authorList>
            <person name="de Groot N.N."/>
        </authorList>
    </citation>
    <scope>NUCLEOTIDE SEQUENCE [LARGE SCALE GENOMIC DNA]</scope>
    <source>
        <strain evidence="3">P4-7,KCTC 19426,CECT 7604</strain>
    </source>
</reference>
<keyword evidence="1" id="KW-0812">Transmembrane</keyword>
<dbReference type="Gene3D" id="1.20.1250.20">
    <property type="entry name" value="MFS general substrate transporter like domains"/>
    <property type="match status" value="1"/>
</dbReference>
<name>A0A1H0J8S6_9ACTN</name>
<gene>
    <name evidence="2" type="ORF">SAMN04515671_0817</name>
</gene>
<evidence type="ECO:0000256" key="1">
    <source>
        <dbReference type="SAM" id="Phobius"/>
    </source>
</evidence>
<feature type="transmembrane region" description="Helical" evidence="1">
    <location>
        <begin position="195"/>
        <end position="215"/>
    </location>
</feature>
<dbReference type="EMBL" id="LT629710">
    <property type="protein sequence ID" value="SDO39940.1"/>
    <property type="molecule type" value="Genomic_DNA"/>
</dbReference>
<dbReference type="AlphaFoldDB" id="A0A1H0J8S6"/>
<dbReference type="InterPro" id="IPR036259">
    <property type="entry name" value="MFS_trans_sf"/>
</dbReference>
<feature type="transmembrane region" description="Helical" evidence="1">
    <location>
        <begin position="103"/>
        <end position="123"/>
    </location>
</feature>
<dbReference type="PANTHER" id="PTHR23542:SF1">
    <property type="entry name" value="MAJOR FACILITATOR SUPERFAMILY (MFS) PROFILE DOMAIN-CONTAINING PROTEIN"/>
    <property type="match status" value="1"/>
</dbReference>
<dbReference type="Pfam" id="PF07690">
    <property type="entry name" value="MFS_1"/>
    <property type="match status" value="1"/>
</dbReference>
<dbReference type="InterPro" id="IPR011701">
    <property type="entry name" value="MFS"/>
</dbReference>
<feature type="transmembrane region" description="Helical" evidence="1">
    <location>
        <begin position="390"/>
        <end position="410"/>
    </location>
</feature>
<dbReference type="OrthoDB" id="9180256at2"/>
<dbReference type="SUPFAM" id="SSF103473">
    <property type="entry name" value="MFS general substrate transporter"/>
    <property type="match status" value="1"/>
</dbReference>
<feature type="transmembrane region" description="Helical" evidence="1">
    <location>
        <begin position="269"/>
        <end position="293"/>
    </location>
</feature>
<sequence length="426" mass="42447">MTALRPAPRASISVRPEAVEITSPGLLAQYRQLPAMAGRSFLPIAFLARLPISMTQIGTVVLVSTSFSSIAAGGVAAGFLAAGSAVGGPVVGRLAERFGQRSVMLAASLLNALATLALVGLVVRHAPWASIYGLALLSGASTPQIGPMVRARWVRMTKGGPRLGYAMSYEGAADETAYVLGPAAVSLMTALASPALAMVTAAVLVGVFGSLVALHPTAPVTPTGADRASQRSGRTLTPRILGLILGTMAVGCFFGGMQTGVTGVATAAGLAGAAGGIYAIMGVGSAIAGLSSAAIPVRWALSSRLVFFAAVMVALATPLLFVSGVTATIAVMVPLGCAVGPYIITLFSLAEREVSASRTAGVMTLLSSGLVVGYAAGSSIGGSLAGASPAGAFAVSVIAMLIGTGIALALRDSGRPRRAEVTISAQ</sequence>
<evidence type="ECO:0000313" key="2">
    <source>
        <dbReference type="EMBL" id="SDO39940.1"/>
    </source>
</evidence>
<evidence type="ECO:0000313" key="3">
    <source>
        <dbReference type="Proteomes" id="UP000198741"/>
    </source>
</evidence>